<accession>A0ABW2ER44</accession>
<dbReference type="InterPro" id="IPR014973">
    <property type="entry name" value="DUF1835"/>
</dbReference>
<organism evidence="3 4">
    <name type="scientific">Halobacillus seohaensis</name>
    <dbReference type="NCBI Taxonomy" id="447421"/>
    <lineage>
        <taxon>Bacteria</taxon>
        <taxon>Bacillati</taxon>
        <taxon>Bacillota</taxon>
        <taxon>Bacilli</taxon>
        <taxon>Bacillales</taxon>
        <taxon>Bacillaceae</taxon>
        <taxon>Halobacillus</taxon>
    </lineage>
</organism>
<dbReference type="Pfam" id="PF08874">
    <property type="entry name" value="DUF1835"/>
    <property type="match status" value="1"/>
</dbReference>
<comment type="caution">
    <text evidence="3">The sequence shown here is derived from an EMBL/GenBank/DDBJ whole genome shotgun (WGS) entry which is preliminary data.</text>
</comment>
<name>A0ABW2ER44_9BACI</name>
<gene>
    <name evidence="3" type="ORF">ACFQIC_18165</name>
</gene>
<protein>
    <submittedName>
        <fullName evidence="3">DUF1835 domain-containing protein</fullName>
    </submittedName>
</protein>
<sequence length="344" mass="40486">MLIDELKRMVNHLEEEDAKSLLFQLLLRIETFEKQGHQEERFVSELQLMYREFLHYYKATQKTVDQDYQAVHIVFSDSTSGSLKNALSEMELRDEEEVIALPDTFSIGPTWRLSEKEGLNERYQWLEDHLIFEGEDVGDLKDKLHASLLNTQSIPSHLPIYIWTGNNAHEQVGLRLVMYLLNEQDHDIYLMQPELDHGRDCPYVASHTGELIPEKLMAIYKNKENHKAVSKNERMQWEEEWREIANSKSVLRIWKDQQIISVTEDYFDEAIINAARSLEKECEDQSFIKSAAIIGEVIGHLNEYIGDQFIEYRVRNLVMNEIFEIEGVLKGMRFYNVKLVRKKD</sequence>
<dbReference type="RefSeq" id="WP_204710248.1">
    <property type="nucleotide sequence ID" value="NZ_JBHSZV010000053.1"/>
</dbReference>
<dbReference type="Proteomes" id="UP001596410">
    <property type="component" value="Unassembled WGS sequence"/>
</dbReference>
<reference evidence="4" key="1">
    <citation type="journal article" date="2019" name="Int. J. Syst. Evol. Microbiol.">
        <title>The Global Catalogue of Microorganisms (GCM) 10K type strain sequencing project: providing services to taxonomists for standard genome sequencing and annotation.</title>
        <authorList>
            <consortium name="The Broad Institute Genomics Platform"/>
            <consortium name="The Broad Institute Genome Sequencing Center for Infectious Disease"/>
            <person name="Wu L."/>
            <person name="Ma J."/>
        </authorList>
    </citation>
    <scope>NUCLEOTIDE SEQUENCE [LARGE SCALE GENOMIC DNA]</scope>
    <source>
        <strain evidence="4">CGMCC 4.1621</strain>
    </source>
</reference>
<dbReference type="EMBL" id="JBHSZV010000053">
    <property type="protein sequence ID" value="MFC7063727.1"/>
    <property type="molecule type" value="Genomic_DNA"/>
</dbReference>
<feature type="domain" description="DUF3658" evidence="2">
    <location>
        <begin position="225"/>
        <end position="335"/>
    </location>
</feature>
<evidence type="ECO:0000259" key="1">
    <source>
        <dbReference type="Pfam" id="PF08874"/>
    </source>
</evidence>
<dbReference type="Pfam" id="PF12395">
    <property type="entry name" value="DUF3658"/>
    <property type="match status" value="1"/>
</dbReference>
<evidence type="ECO:0000313" key="4">
    <source>
        <dbReference type="Proteomes" id="UP001596410"/>
    </source>
</evidence>
<evidence type="ECO:0000259" key="2">
    <source>
        <dbReference type="Pfam" id="PF12395"/>
    </source>
</evidence>
<dbReference type="InterPro" id="IPR022123">
    <property type="entry name" value="DUF3658"/>
</dbReference>
<keyword evidence="4" id="KW-1185">Reference proteome</keyword>
<feature type="domain" description="DUF1835" evidence="1">
    <location>
        <begin position="71"/>
        <end position="191"/>
    </location>
</feature>
<evidence type="ECO:0000313" key="3">
    <source>
        <dbReference type="EMBL" id="MFC7063727.1"/>
    </source>
</evidence>
<proteinExistence type="predicted"/>